<dbReference type="VEuPathDB" id="FungiDB:SDRG_13464"/>
<evidence type="ECO:0000313" key="4">
    <source>
        <dbReference type="EMBL" id="EQC28781.1"/>
    </source>
</evidence>
<evidence type="ECO:0000313" key="5">
    <source>
        <dbReference type="Proteomes" id="UP000030762"/>
    </source>
</evidence>
<dbReference type="EMBL" id="JH767191">
    <property type="protein sequence ID" value="EQC28781.1"/>
    <property type="molecule type" value="Genomic_DNA"/>
</dbReference>
<keyword evidence="2" id="KW-0812">Transmembrane</keyword>
<dbReference type="InParanoid" id="T0Q2I9"/>
<keyword evidence="3" id="KW-0732">Signal</keyword>
<dbReference type="AlphaFoldDB" id="T0Q2I9"/>
<protein>
    <recommendedName>
        <fullName evidence="6">Membrane-associated protein</fullName>
    </recommendedName>
</protein>
<feature type="compositionally biased region" description="Low complexity" evidence="1">
    <location>
        <begin position="243"/>
        <end position="252"/>
    </location>
</feature>
<feature type="region of interest" description="Disordered" evidence="1">
    <location>
        <begin position="227"/>
        <end position="252"/>
    </location>
</feature>
<keyword evidence="5" id="KW-1185">Reference proteome</keyword>
<evidence type="ECO:0008006" key="6">
    <source>
        <dbReference type="Google" id="ProtNLM"/>
    </source>
</evidence>
<keyword evidence="2" id="KW-1133">Transmembrane helix</keyword>
<feature type="chain" id="PRO_5012158355" description="Membrane-associated protein" evidence="3">
    <location>
        <begin position="16"/>
        <end position="273"/>
    </location>
</feature>
<dbReference type="GeneID" id="19954191"/>
<evidence type="ECO:0000256" key="1">
    <source>
        <dbReference type="SAM" id="MobiDB-lite"/>
    </source>
</evidence>
<accession>T0Q2I9</accession>
<dbReference type="RefSeq" id="XP_008617776.1">
    <property type="nucleotide sequence ID" value="XM_008619554.1"/>
</dbReference>
<evidence type="ECO:0000256" key="2">
    <source>
        <dbReference type="SAM" id="Phobius"/>
    </source>
</evidence>
<dbReference type="OrthoDB" id="78506at2759"/>
<feature type="transmembrane region" description="Helical" evidence="2">
    <location>
        <begin position="158"/>
        <end position="181"/>
    </location>
</feature>
<feature type="signal peptide" evidence="3">
    <location>
        <begin position="1"/>
        <end position="15"/>
    </location>
</feature>
<reference evidence="4 5" key="1">
    <citation type="submission" date="2012-04" db="EMBL/GenBank/DDBJ databases">
        <title>The Genome Sequence of Saprolegnia declina VS20.</title>
        <authorList>
            <consortium name="The Broad Institute Genome Sequencing Platform"/>
            <person name="Russ C."/>
            <person name="Nusbaum C."/>
            <person name="Tyler B."/>
            <person name="van West P."/>
            <person name="Dieguez-Uribeondo J."/>
            <person name="de Bruijn I."/>
            <person name="Tripathy S."/>
            <person name="Jiang R."/>
            <person name="Young S.K."/>
            <person name="Zeng Q."/>
            <person name="Gargeya S."/>
            <person name="Fitzgerald M."/>
            <person name="Haas B."/>
            <person name="Abouelleil A."/>
            <person name="Alvarado L."/>
            <person name="Arachchi H.M."/>
            <person name="Berlin A."/>
            <person name="Chapman S.B."/>
            <person name="Goldberg J."/>
            <person name="Griggs A."/>
            <person name="Gujja S."/>
            <person name="Hansen M."/>
            <person name="Howarth C."/>
            <person name="Imamovic A."/>
            <person name="Larimer J."/>
            <person name="McCowen C."/>
            <person name="Montmayeur A."/>
            <person name="Murphy C."/>
            <person name="Neiman D."/>
            <person name="Pearson M."/>
            <person name="Priest M."/>
            <person name="Roberts A."/>
            <person name="Saif S."/>
            <person name="Shea T."/>
            <person name="Sisk P."/>
            <person name="Sykes S."/>
            <person name="Wortman J."/>
            <person name="Nusbaum C."/>
            <person name="Birren B."/>
        </authorList>
    </citation>
    <scope>NUCLEOTIDE SEQUENCE [LARGE SCALE GENOMIC DNA]</scope>
    <source>
        <strain evidence="4 5">VS20</strain>
    </source>
</reference>
<dbReference type="OMA" id="CSTTWAC"/>
<gene>
    <name evidence="4" type="ORF">SDRG_13464</name>
</gene>
<dbReference type="Proteomes" id="UP000030762">
    <property type="component" value="Unassembled WGS sequence"/>
</dbReference>
<sequence length="273" mass="28509">MYLLVALLMAVRLLADSATCAWDSSVVQVEATCNAPTPETIVLPQQTTVALDLTLFNASAYDPIEASVLALGGNDSDVLASVRVLLAAATNATPQHFEFSLSTPPTHVRLTLSSANNALCSTTWACSDVGNATNATNSNVTIPATTLPSKAYSSLSCVLVGGLVVSVAAAIGAGAFAWHLYRQSRASLPAVPERYRWCTLVRAPSLRGEFATTDDWVDNWATSQSTISSHEDAPGSGYETLQLSPSSSSKMLSSAASTTDEAGSYRASSLIAL</sequence>
<evidence type="ECO:0000256" key="3">
    <source>
        <dbReference type="SAM" id="SignalP"/>
    </source>
</evidence>
<keyword evidence="2" id="KW-0472">Membrane</keyword>
<proteinExistence type="predicted"/>
<name>T0Q2I9_SAPDV</name>
<organism evidence="4 5">
    <name type="scientific">Saprolegnia diclina (strain VS20)</name>
    <dbReference type="NCBI Taxonomy" id="1156394"/>
    <lineage>
        <taxon>Eukaryota</taxon>
        <taxon>Sar</taxon>
        <taxon>Stramenopiles</taxon>
        <taxon>Oomycota</taxon>
        <taxon>Saprolegniomycetes</taxon>
        <taxon>Saprolegniales</taxon>
        <taxon>Saprolegniaceae</taxon>
        <taxon>Saprolegnia</taxon>
    </lineage>
</organism>